<dbReference type="Pfam" id="PF14065">
    <property type="entry name" value="Pvc16_N"/>
    <property type="match status" value="1"/>
</dbReference>
<dbReference type="RefSeq" id="WP_170156663.1">
    <property type="nucleotide sequence ID" value="NZ_CP013729.1"/>
</dbReference>
<evidence type="ECO:0000313" key="2">
    <source>
        <dbReference type="Proteomes" id="UP000060699"/>
    </source>
</evidence>
<organism evidence="1 2">
    <name type="scientific">Roseateles depolymerans</name>
    <dbReference type="NCBI Taxonomy" id="76731"/>
    <lineage>
        <taxon>Bacteria</taxon>
        <taxon>Pseudomonadati</taxon>
        <taxon>Pseudomonadota</taxon>
        <taxon>Betaproteobacteria</taxon>
        <taxon>Burkholderiales</taxon>
        <taxon>Sphaerotilaceae</taxon>
        <taxon>Roseateles</taxon>
    </lineage>
</organism>
<dbReference type="AlphaFoldDB" id="A0A0U3MFE1"/>
<sequence length="191" mass="20844">MIDAALAHIAQQLNQSLRRAYLVTEDLVVVSSLHECDGALATGTANRLALFLVNLQRDTVGGVSPRAAPQARQVMQPAPVHLNLMLMIAANFGGSTYQEGLKLLSSALAFFQSRPLFDHHNTPDLDRRIDRLVMDLENLDYAQLSQVWGLFGGRYLPSVAYRLRLITIDAGHSQGTRPAVQEPQVGLGSAT</sequence>
<dbReference type="STRING" id="76731.RD2015_2584"/>
<dbReference type="EMBL" id="CP013729">
    <property type="protein sequence ID" value="ALV07049.1"/>
    <property type="molecule type" value="Genomic_DNA"/>
</dbReference>
<dbReference type="InterPro" id="IPR025351">
    <property type="entry name" value="Pvc16_N"/>
</dbReference>
<protein>
    <submittedName>
        <fullName evidence="1">Uncharacterized protein</fullName>
    </submittedName>
</protein>
<dbReference type="Proteomes" id="UP000060699">
    <property type="component" value="Chromosome"/>
</dbReference>
<name>A0A0U3MFE1_9BURK</name>
<evidence type="ECO:0000313" key="1">
    <source>
        <dbReference type="EMBL" id="ALV07049.1"/>
    </source>
</evidence>
<accession>A0A0U3MFE1</accession>
<gene>
    <name evidence="1" type="ORF">RD2015_2584</name>
</gene>
<keyword evidence="2" id="KW-1185">Reference proteome</keyword>
<reference evidence="1 2" key="1">
    <citation type="submission" date="2015-12" db="EMBL/GenBank/DDBJ databases">
        <title>Complete genome of Roseateles depolymerans KCTC 42856.</title>
        <authorList>
            <person name="Kim K.M."/>
        </authorList>
    </citation>
    <scope>NUCLEOTIDE SEQUENCE [LARGE SCALE GENOMIC DNA]</scope>
    <source>
        <strain evidence="1 2">KCTC 42856</strain>
    </source>
</reference>
<dbReference type="KEGG" id="rdp:RD2015_2584"/>
<proteinExistence type="predicted"/>